<proteinExistence type="predicted"/>
<dbReference type="GeneID" id="75053279"/>
<name>A0A7G5N2Y0_9FIRM</name>
<accession>A0A7G5N2Y0</accession>
<dbReference type="RefSeq" id="WP_018596798.1">
    <property type="nucleotide sequence ID" value="NZ_CABLBP010000036.1"/>
</dbReference>
<gene>
    <name evidence="1" type="ORF">E5259_28695</name>
</gene>
<dbReference type="Proteomes" id="UP000515789">
    <property type="component" value="Chromosome"/>
</dbReference>
<evidence type="ECO:0000313" key="1">
    <source>
        <dbReference type="EMBL" id="QMW81223.1"/>
    </source>
</evidence>
<organism evidence="1 2">
    <name type="scientific">Blautia producta</name>
    <dbReference type="NCBI Taxonomy" id="33035"/>
    <lineage>
        <taxon>Bacteria</taxon>
        <taxon>Bacillati</taxon>
        <taxon>Bacillota</taxon>
        <taxon>Clostridia</taxon>
        <taxon>Lachnospirales</taxon>
        <taxon>Lachnospiraceae</taxon>
        <taxon>Blautia</taxon>
    </lineage>
</organism>
<sequence length="70" mass="7905">MNLTSINVNGYDTYFVESQDDVGKHLLIAIPPNAEKDISDICGTFIGGRWIQQVDYQIVYGKVAFIKAYF</sequence>
<protein>
    <submittedName>
        <fullName evidence="1">Uncharacterized protein</fullName>
    </submittedName>
</protein>
<evidence type="ECO:0000313" key="2">
    <source>
        <dbReference type="Proteomes" id="UP000515789"/>
    </source>
</evidence>
<reference evidence="1 2" key="1">
    <citation type="submission" date="2019-04" db="EMBL/GenBank/DDBJ databases">
        <authorList>
            <person name="Schori C."/>
            <person name="Ahrens C."/>
        </authorList>
    </citation>
    <scope>NUCLEOTIDE SEQUENCE [LARGE SCALE GENOMIC DNA]</scope>
    <source>
        <strain evidence="1 2">DSM 2950</strain>
    </source>
</reference>
<dbReference type="AlphaFoldDB" id="A0A7G5N2Y0"/>
<dbReference type="EMBL" id="CP039126">
    <property type="protein sequence ID" value="QMW81223.1"/>
    <property type="molecule type" value="Genomic_DNA"/>
</dbReference>